<dbReference type="AlphaFoldDB" id="A0A017TA23"/>
<keyword evidence="3" id="KW-1185">Reference proteome</keyword>
<dbReference type="RefSeq" id="WP_052375114.1">
    <property type="nucleotide sequence ID" value="NZ_ASRX01000018.1"/>
</dbReference>
<feature type="region of interest" description="Disordered" evidence="1">
    <location>
        <begin position="1"/>
        <end position="23"/>
    </location>
</feature>
<reference evidence="2 3" key="1">
    <citation type="submission" date="2013-05" db="EMBL/GenBank/DDBJ databases">
        <title>Genome assembly of Chondromyces apiculatus DSM 436.</title>
        <authorList>
            <person name="Sharma G."/>
            <person name="Khatri I."/>
            <person name="Kaur C."/>
            <person name="Mayilraj S."/>
            <person name="Subramanian S."/>
        </authorList>
    </citation>
    <scope>NUCLEOTIDE SEQUENCE [LARGE SCALE GENOMIC DNA]</scope>
    <source>
        <strain evidence="2 3">DSM 436</strain>
    </source>
</reference>
<dbReference type="Proteomes" id="UP000019678">
    <property type="component" value="Unassembled WGS sequence"/>
</dbReference>
<proteinExistence type="predicted"/>
<evidence type="ECO:0000313" key="3">
    <source>
        <dbReference type="Proteomes" id="UP000019678"/>
    </source>
</evidence>
<gene>
    <name evidence="2" type="ORF">CAP_2308</name>
</gene>
<dbReference type="EMBL" id="ASRX01000018">
    <property type="protein sequence ID" value="EYF06118.1"/>
    <property type="molecule type" value="Genomic_DNA"/>
</dbReference>
<evidence type="ECO:0000313" key="2">
    <source>
        <dbReference type="EMBL" id="EYF06118.1"/>
    </source>
</evidence>
<protein>
    <submittedName>
        <fullName evidence="2">Uncharacterized protein</fullName>
    </submittedName>
</protein>
<sequence length="592" mass="63292">MSTPPIPEQKYGGEADLRTPTDADANDTALLPTLTEMVRGVGQSGCGYEAQFESWYRFLVDPEPYTSIMVKDGWATLEGKDDALLGQRADFLRPDSLLAILMLSDENDCSMREGRDNVIIADGGRMPRPRAECAVDPSHPCCKSCLQERGECPVDPTCYPNGDSTKPVLGLEEEEDPANLRCFEQKRRFGVDFLYPVDRYTKALTSRQIQNRKGELVDNPLFSDLGGGDGRVNVRDPSLVFFAGIVGVPWQDIARDPANPGAGVKNSDELSAPVGSFASTWEVILGNPGEHVPPADPFMRESLEPRAGTNPILDVALSAPGATPNAINGTEWTIPKKDDLQFACVFPLTVAKDCSVSGTPGCDCQKSPDIPLCDVDPGSGARTLQTRAKAFPGLRELEVIRSLDTQGIVGSVCPAQLDDPEAADFGYRPTIGAIIERLKVALVGQCLPRSLQPGEGGQVSCLVIEARNSGGACTCDGATGRREVTEDNDAVRAVIAEDALADTAGWDCLCEVVQLAGTELTACQTDLDEPVQDGGNDVNGWCYVDATTAKPVGDPALVQTCPSTERRMIRFVGKADVEAGATQFITCSGEQG</sequence>
<evidence type="ECO:0000256" key="1">
    <source>
        <dbReference type="SAM" id="MobiDB-lite"/>
    </source>
</evidence>
<organism evidence="2 3">
    <name type="scientific">Chondromyces apiculatus DSM 436</name>
    <dbReference type="NCBI Taxonomy" id="1192034"/>
    <lineage>
        <taxon>Bacteria</taxon>
        <taxon>Pseudomonadati</taxon>
        <taxon>Myxococcota</taxon>
        <taxon>Polyangia</taxon>
        <taxon>Polyangiales</taxon>
        <taxon>Polyangiaceae</taxon>
        <taxon>Chondromyces</taxon>
    </lineage>
</organism>
<comment type="caution">
    <text evidence="2">The sequence shown here is derived from an EMBL/GenBank/DDBJ whole genome shotgun (WGS) entry which is preliminary data.</text>
</comment>
<name>A0A017TA23_9BACT</name>
<accession>A0A017TA23</accession>
<dbReference type="STRING" id="1192034.CAP_2308"/>
<feature type="compositionally biased region" description="Basic and acidic residues" evidence="1">
    <location>
        <begin position="11"/>
        <end position="21"/>
    </location>
</feature>